<dbReference type="PANTHER" id="PTHR43284:SF1">
    <property type="entry name" value="ASPARAGINE SYNTHETASE"/>
    <property type="match status" value="1"/>
</dbReference>
<dbReference type="Gene3D" id="3.40.50.620">
    <property type="entry name" value="HUPs"/>
    <property type="match status" value="1"/>
</dbReference>
<comment type="pathway">
    <text evidence="1">Amino-acid biosynthesis; L-asparagine biosynthesis; L-asparagine from L-aspartate (L-Gln route): step 1/1.</text>
</comment>
<dbReference type="InterPro" id="IPR001962">
    <property type="entry name" value="Asn_synthase"/>
</dbReference>
<dbReference type="EMBL" id="JASDDK010000002">
    <property type="protein sequence ID" value="MDN3492417.1"/>
    <property type="molecule type" value="Genomic_DNA"/>
</dbReference>
<dbReference type="SUPFAM" id="SSF52402">
    <property type="entry name" value="Adenine nucleotide alpha hydrolases-like"/>
    <property type="match status" value="1"/>
</dbReference>
<dbReference type="Proteomes" id="UP001231197">
    <property type="component" value="Unassembled WGS sequence"/>
</dbReference>
<evidence type="ECO:0000256" key="3">
    <source>
        <dbReference type="ARBA" id="ARBA00048741"/>
    </source>
</evidence>
<gene>
    <name evidence="5" type="ORF">QMA06_06775</name>
</gene>
<name>A0ABT7ZTR8_9FLAO</name>
<comment type="catalytic activity">
    <reaction evidence="3">
        <text>L-aspartate + L-glutamine + ATP + H2O = L-asparagine + L-glutamate + AMP + diphosphate + H(+)</text>
        <dbReference type="Rhea" id="RHEA:12228"/>
        <dbReference type="ChEBI" id="CHEBI:15377"/>
        <dbReference type="ChEBI" id="CHEBI:15378"/>
        <dbReference type="ChEBI" id="CHEBI:29985"/>
        <dbReference type="ChEBI" id="CHEBI:29991"/>
        <dbReference type="ChEBI" id="CHEBI:30616"/>
        <dbReference type="ChEBI" id="CHEBI:33019"/>
        <dbReference type="ChEBI" id="CHEBI:58048"/>
        <dbReference type="ChEBI" id="CHEBI:58359"/>
        <dbReference type="ChEBI" id="CHEBI:456215"/>
        <dbReference type="EC" id="6.3.5.4"/>
    </reaction>
</comment>
<organism evidence="5 6">
    <name type="scientific">Winogradskyella bathintestinalis</name>
    <dbReference type="NCBI Taxonomy" id="3035208"/>
    <lineage>
        <taxon>Bacteria</taxon>
        <taxon>Pseudomonadati</taxon>
        <taxon>Bacteroidota</taxon>
        <taxon>Flavobacteriia</taxon>
        <taxon>Flavobacteriales</taxon>
        <taxon>Flavobacteriaceae</taxon>
        <taxon>Winogradskyella</taxon>
    </lineage>
</organism>
<evidence type="ECO:0000259" key="4">
    <source>
        <dbReference type="Pfam" id="PF00733"/>
    </source>
</evidence>
<dbReference type="Pfam" id="PF00733">
    <property type="entry name" value="Asn_synthase"/>
    <property type="match status" value="1"/>
</dbReference>
<dbReference type="EC" id="6.3.5.4" evidence="2"/>
<evidence type="ECO:0000256" key="2">
    <source>
        <dbReference type="ARBA" id="ARBA00012737"/>
    </source>
</evidence>
<evidence type="ECO:0000256" key="1">
    <source>
        <dbReference type="ARBA" id="ARBA00005187"/>
    </source>
</evidence>
<sequence>MTITTSIIPNKLQFAKKAEVEHALNYEAICIFIATGFFMDDDTYWKDLVCLAPGHKHELDENGYLIKSEPTYQWHYTPRDITFEEALNEYVALLTEITKEQVGNSKVILPLSGGLDSRSQALIFKNLPNSVQSFSYAFEGGYPEHQIAKQIAANCGFNFEAFTIPKGYLWDVVEEMSQLIGGYSEFTHPRQMAVLPELKQMEGVFSLGHWGDVLFDRGVPEGTQASEIIPLLLKKMVKPKGMELAEKLWDYWNLSGDFKTYLLNRVEVGLEKIKIEDISAKVRAFKSSQWAHRWTTTNLCIFEAAHPINMPYYDNRMCEFICSIPEAYLADRRLQIAHLKQDRTLANITWQEQKPFNLNTYQYNKTPYNLPYRISNKVKRVIKSQLGNPYIQRNWELQFLGEDNAKRLENHLFNINFNRWIPKAFINETYEDFKHKDAIGGSHAISMLLTLSSWHQQNFNDL</sequence>
<proteinExistence type="predicted"/>
<accession>A0ABT7ZTR8</accession>
<dbReference type="InterPro" id="IPR051786">
    <property type="entry name" value="ASN_synthetase/amidase"/>
</dbReference>
<dbReference type="InterPro" id="IPR014729">
    <property type="entry name" value="Rossmann-like_a/b/a_fold"/>
</dbReference>
<feature type="domain" description="Asparagine synthetase" evidence="4">
    <location>
        <begin position="99"/>
        <end position="228"/>
    </location>
</feature>
<keyword evidence="6" id="KW-1185">Reference proteome</keyword>
<evidence type="ECO:0000313" key="6">
    <source>
        <dbReference type="Proteomes" id="UP001231197"/>
    </source>
</evidence>
<dbReference type="RefSeq" id="WP_290206111.1">
    <property type="nucleotide sequence ID" value="NZ_JASDDK010000002.1"/>
</dbReference>
<dbReference type="PANTHER" id="PTHR43284">
    <property type="entry name" value="ASPARAGINE SYNTHETASE (GLUTAMINE-HYDROLYZING)"/>
    <property type="match status" value="1"/>
</dbReference>
<evidence type="ECO:0000313" key="5">
    <source>
        <dbReference type="EMBL" id="MDN3492417.1"/>
    </source>
</evidence>
<protein>
    <recommendedName>
        <fullName evidence="2">asparagine synthase (glutamine-hydrolyzing)</fullName>
        <ecNumber evidence="2">6.3.5.4</ecNumber>
    </recommendedName>
</protein>
<reference evidence="5 6" key="1">
    <citation type="journal article" date="2023" name="Int. J. Syst. Evol. Microbiol.">
        <title>Winogradskyella bathintestinalis sp. nov., isolated from the intestine of the deep-sea loosejaw dragonfish, Malacosteus niger.</title>
        <authorList>
            <person name="Uniacke-Lowe S."/>
            <person name="Johnson C.N."/>
            <person name="Stanton C."/>
            <person name="Hill C."/>
            <person name="Ross P."/>
        </authorList>
    </citation>
    <scope>NUCLEOTIDE SEQUENCE [LARGE SCALE GENOMIC DNA]</scope>
    <source>
        <strain evidence="5 6">APC 3343</strain>
    </source>
</reference>
<comment type="caution">
    <text evidence="5">The sequence shown here is derived from an EMBL/GenBank/DDBJ whole genome shotgun (WGS) entry which is preliminary data.</text>
</comment>